<dbReference type="Proteomes" id="UP001054945">
    <property type="component" value="Unassembled WGS sequence"/>
</dbReference>
<dbReference type="AlphaFoldDB" id="A0AAV4T6N0"/>
<evidence type="ECO:0000256" key="1">
    <source>
        <dbReference type="ARBA" id="ARBA00004123"/>
    </source>
</evidence>
<keyword evidence="8" id="KW-0805">Transcription regulation</keyword>
<evidence type="ECO:0000256" key="3">
    <source>
        <dbReference type="ARBA" id="ARBA00022679"/>
    </source>
</evidence>
<feature type="region of interest" description="Disordered" evidence="13">
    <location>
        <begin position="40"/>
        <end position="163"/>
    </location>
</feature>
<comment type="subcellular location">
    <subcellularLocation>
        <location evidence="1">Nucleus</location>
    </subcellularLocation>
</comment>
<feature type="region of interest" description="Disordered" evidence="13">
    <location>
        <begin position="374"/>
        <end position="414"/>
    </location>
</feature>
<accession>A0AAV4T6N0</accession>
<dbReference type="InterPro" id="IPR003101">
    <property type="entry name" value="KIX_dom"/>
</dbReference>
<dbReference type="InterPro" id="IPR035898">
    <property type="entry name" value="TAZ_dom_sf"/>
</dbReference>
<comment type="catalytic activity">
    <reaction evidence="11">
        <text>L-lysyl-[protein] + acetyl-CoA = N(6)-acetyl-L-lysyl-[protein] + CoA + H(+)</text>
        <dbReference type="Rhea" id="RHEA:45948"/>
        <dbReference type="Rhea" id="RHEA-COMP:9752"/>
        <dbReference type="Rhea" id="RHEA-COMP:10731"/>
        <dbReference type="ChEBI" id="CHEBI:15378"/>
        <dbReference type="ChEBI" id="CHEBI:29969"/>
        <dbReference type="ChEBI" id="CHEBI:57287"/>
        <dbReference type="ChEBI" id="CHEBI:57288"/>
        <dbReference type="ChEBI" id="CHEBI:61930"/>
        <dbReference type="EC" id="2.3.1.48"/>
    </reaction>
</comment>
<dbReference type="PANTHER" id="PTHR13808:SF1">
    <property type="entry name" value="HISTONE ACETYLTRANSFERASE"/>
    <property type="match status" value="1"/>
</dbReference>
<evidence type="ECO:0000313" key="16">
    <source>
        <dbReference type="EMBL" id="GIY41106.1"/>
    </source>
</evidence>
<proteinExistence type="predicted"/>
<dbReference type="PROSITE" id="PS50952">
    <property type="entry name" value="KIX"/>
    <property type="match status" value="1"/>
</dbReference>
<evidence type="ECO:0000259" key="15">
    <source>
        <dbReference type="PROSITE" id="PS50952"/>
    </source>
</evidence>
<keyword evidence="6 12" id="KW-0862">Zinc</keyword>
<evidence type="ECO:0000256" key="5">
    <source>
        <dbReference type="ARBA" id="ARBA00022771"/>
    </source>
</evidence>
<evidence type="ECO:0000256" key="8">
    <source>
        <dbReference type="ARBA" id="ARBA00023015"/>
    </source>
</evidence>
<dbReference type="PANTHER" id="PTHR13808">
    <property type="entry name" value="CBP/P300-RELATED"/>
    <property type="match status" value="1"/>
</dbReference>
<dbReference type="InterPro" id="IPR013178">
    <property type="entry name" value="Histone_AcTrfase_Rtt109/CBP"/>
</dbReference>
<keyword evidence="10" id="KW-0539">Nucleus</keyword>
<reference evidence="16 17" key="1">
    <citation type="submission" date="2021-06" db="EMBL/GenBank/DDBJ databases">
        <title>Caerostris extrusa draft genome.</title>
        <authorList>
            <person name="Kono N."/>
            <person name="Arakawa K."/>
        </authorList>
    </citation>
    <scope>NUCLEOTIDE SEQUENCE [LARGE SCALE GENOMIC DNA]</scope>
</reference>
<dbReference type="Pfam" id="PF02135">
    <property type="entry name" value="zf-TAZ"/>
    <property type="match status" value="1"/>
</dbReference>
<feature type="domain" description="KIX" evidence="15">
    <location>
        <begin position="667"/>
        <end position="688"/>
    </location>
</feature>
<dbReference type="GO" id="GO:0045944">
    <property type="term" value="P:positive regulation of transcription by RNA polymerase II"/>
    <property type="evidence" value="ECO:0007669"/>
    <property type="project" value="TreeGrafter"/>
</dbReference>
<evidence type="ECO:0000259" key="14">
    <source>
        <dbReference type="PROSITE" id="PS50134"/>
    </source>
</evidence>
<feature type="compositionally biased region" description="Polar residues" evidence="13">
    <location>
        <begin position="135"/>
        <end position="163"/>
    </location>
</feature>
<evidence type="ECO:0000256" key="10">
    <source>
        <dbReference type="ARBA" id="ARBA00023242"/>
    </source>
</evidence>
<name>A0AAV4T6N0_CAEEX</name>
<dbReference type="GO" id="GO:0004402">
    <property type="term" value="F:histone acetyltransferase activity"/>
    <property type="evidence" value="ECO:0007669"/>
    <property type="project" value="InterPro"/>
</dbReference>
<evidence type="ECO:0000256" key="4">
    <source>
        <dbReference type="ARBA" id="ARBA00022723"/>
    </source>
</evidence>
<evidence type="ECO:0000256" key="2">
    <source>
        <dbReference type="ARBA" id="ARBA00013184"/>
    </source>
</evidence>
<evidence type="ECO:0000256" key="9">
    <source>
        <dbReference type="ARBA" id="ARBA00023163"/>
    </source>
</evidence>
<sequence length="688" mass="72480">MADHLVDGPPNKRTKLSDNAISENPELSFGLWDLENSLPEELMGSGGLDPSDMPSQTSQTPSTQQNLLNGNSESKSIETNAVGSATTQRHQQLSQLLQTKPNVSHSTVPTSTSHSGMTTTQKIPSPSVSLPSISTVKSPHTNNLTAPNSTVNKTGTPVSSSTHISVSDGSAAITNISNSIANSISNASGSVSVNNNLLLMQNKGSTIGSQSNMVSLPTSVAGTSSGSNSQLHPPLTVVQPQQVNQQTSTTSLINGNHIPLVNTSSISINRVGNPSVSSAVTHSTVIAPHSPHQNILGHPSLSNQGATIKNPGVTQLNQANNTTPFHVYNAVSTSQIGLPSSISSITISGPRQTVTSIALNIPPRYSTPVDSNLGNQTLPQMGVPNHPVTQTSAQQSSPGTVSVAPSVGAPAPTADPEKRKLIQQQLVLLLHAHKCQRRENQSNGELRQCLLPHCRTMKHVLSHMTTCQAGKSCGVPHCSSSRQIISHWKNCTRSDCPVCLPLKQASDRRQQQAAAVQTNPTGQGPAPADMQRAYAALGLPFNAGSSNANINPVIQRSTASVPHVNEQTQCSPQNLNHIQTSQPAQPTAPSQVQLRPLIQNTSTVAITNPPAAISNPSFIIDDTIQSKVKVTNATLLNSAPNQVATLLNSAPNQVTPIVTGAIPDNPTTTKDWHQSVTQDLRHHLVQKM</sequence>
<dbReference type="GO" id="GO:0000123">
    <property type="term" value="C:histone acetyltransferase complex"/>
    <property type="evidence" value="ECO:0007669"/>
    <property type="project" value="TreeGrafter"/>
</dbReference>
<evidence type="ECO:0000256" key="7">
    <source>
        <dbReference type="ARBA" id="ARBA00022853"/>
    </source>
</evidence>
<dbReference type="EC" id="2.3.1.48" evidence="2"/>
<organism evidence="16 17">
    <name type="scientific">Caerostris extrusa</name>
    <name type="common">Bark spider</name>
    <name type="synonym">Caerostris bankana</name>
    <dbReference type="NCBI Taxonomy" id="172846"/>
    <lineage>
        <taxon>Eukaryota</taxon>
        <taxon>Metazoa</taxon>
        <taxon>Ecdysozoa</taxon>
        <taxon>Arthropoda</taxon>
        <taxon>Chelicerata</taxon>
        <taxon>Arachnida</taxon>
        <taxon>Araneae</taxon>
        <taxon>Araneomorphae</taxon>
        <taxon>Entelegynae</taxon>
        <taxon>Araneoidea</taxon>
        <taxon>Araneidae</taxon>
        <taxon>Caerostris</taxon>
    </lineage>
</organism>
<evidence type="ECO:0000256" key="11">
    <source>
        <dbReference type="ARBA" id="ARBA00048017"/>
    </source>
</evidence>
<evidence type="ECO:0000256" key="12">
    <source>
        <dbReference type="PROSITE-ProRule" id="PRU00203"/>
    </source>
</evidence>
<keyword evidence="5 12" id="KW-0863">Zinc-finger</keyword>
<dbReference type="Gene3D" id="1.20.1020.10">
    <property type="entry name" value="TAZ domain"/>
    <property type="match status" value="1"/>
</dbReference>
<protein>
    <recommendedName>
        <fullName evidence="2">histone acetyltransferase</fullName>
        <ecNumber evidence="2">2.3.1.48</ecNumber>
    </recommendedName>
</protein>
<gene>
    <name evidence="16" type="primary">CREBBP</name>
    <name evidence="16" type="ORF">CEXT_312161</name>
</gene>
<dbReference type="EMBL" id="BPLR01010696">
    <property type="protein sequence ID" value="GIY41106.1"/>
    <property type="molecule type" value="Genomic_DNA"/>
</dbReference>
<keyword evidence="9" id="KW-0804">Transcription</keyword>
<comment type="caution">
    <text evidence="16">The sequence shown here is derived from an EMBL/GenBank/DDBJ whole genome shotgun (WGS) entry which is preliminary data.</text>
</comment>
<dbReference type="FunFam" id="1.20.1020.10:FF:000002">
    <property type="entry name" value="E1A binding protein p300"/>
    <property type="match status" value="1"/>
</dbReference>
<feature type="compositionally biased region" description="Low complexity" evidence="13">
    <location>
        <begin position="54"/>
        <end position="65"/>
    </location>
</feature>
<dbReference type="SUPFAM" id="SSF57933">
    <property type="entry name" value="TAZ domain"/>
    <property type="match status" value="1"/>
</dbReference>
<dbReference type="PROSITE" id="PS50134">
    <property type="entry name" value="ZF_TAZ"/>
    <property type="match status" value="1"/>
</dbReference>
<feature type="zinc finger region" description="TAZ-type" evidence="12">
    <location>
        <begin position="415"/>
        <end position="502"/>
    </location>
</feature>
<feature type="compositionally biased region" description="Polar residues" evidence="13">
    <location>
        <begin position="387"/>
        <end position="400"/>
    </location>
</feature>
<feature type="compositionally biased region" description="Low complexity" evidence="13">
    <location>
        <begin position="103"/>
        <end position="115"/>
    </location>
</feature>
<keyword evidence="7" id="KW-0156">Chromatin regulator</keyword>
<dbReference type="GO" id="GO:0031490">
    <property type="term" value="F:chromatin DNA binding"/>
    <property type="evidence" value="ECO:0007669"/>
    <property type="project" value="TreeGrafter"/>
</dbReference>
<dbReference type="GO" id="GO:0003713">
    <property type="term" value="F:transcription coactivator activity"/>
    <property type="evidence" value="ECO:0007669"/>
    <property type="project" value="TreeGrafter"/>
</dbReference>
<dbReference type="SMART" id="SM00551">
    <property type="entry name" value="ZnF_TAZ"/>
    <property type="match status" value="1"/>
</dbReference>
<dbReference type="InterPro" id="IPR000197">
    <property type="entry name" value="Znf_TAZ"/>
</dbReference>
<evidence type="ECO:0000256" key="13">
    <source>
        <dbReference type="SAM" id="MobiDB-lite"/>
    </source>
</evidence>
<keyword evidence="3" id="KW-0808">Transferase</keyword>
<keyword evidence="17" id="KW-1185">Reference proteome</keyword>
<evidence type="ECO:0000313" key="17">
    <source>
        <dbReference type="Proteomes" id="UP001054945"/>
    </source>
</evidence>
<keyword evidence="4 12" id="KW-0479">Metal-binding</keyword>
<dbReference type="GO" id="GO:0005634">
    <property type="term" value="C:nucleus"/>
    <property type="evidence" value="ECO:0007669"/>
    <property type="project" value="UniProtKB-SubCell"/>
</dbReference>
<dbReference type="GO" id="GO:0005667">
    <property type="term" value="C:transcription regulator complex"/>
    <property type="evidence" value="ECO:0007669"/>
    <property type="project" value="TreeGrafter"/>
</dbReference>
<feature type="region of interest" description="Disordered" evidence="13">
    <location>
        <begin position="1"/>
        <end position="24"/>
    </location>
</feature>
<dbReference type="GO" id="GO:0008270">
    <property type="term" value="F:zinc ion binding"/>
    <property type="evidence" value="ECO:0007669"/>
    <property type="project" value="UniProtKB-KW"/>
</dbReference>
<evidence type="ECO:0000256" key="6">
    <source>
        <dbReference type="ARBA" id="ARBA00022833"/>
    </source>
</evidence>
<feature type="compositionally biased region" description="Polar residues" evidence="13">
    <location>
        <begin position="66"/>
        <end position="102"/>
    </location>
</feature>
<feature type="compositionally biased region" description="Low complexity" evidence="13">
    <location>
        <begin position="123"/>
        <end position="134"/>
    </location>
</feature>
<feature type="domain" description="TAZ-type" evidence="14">
    <location>
        <begin position="415"/>
        <end position="502"/>
    </location>
</feature>